<name>A0A1J7BFR5_9ACTN</name>
<evidence type="ECO:0000256" key="1">
    <source>
        <dbReference type="SAM" id="MobiDB-lite"/>
    </source>
</evidence>
<evidence type="ECO:0000313" key="3">
    <source>
        <dbReference type="Proteomes" id="UP000243342"/>
    </source>
</evidence>
<dbReference type="RefSeq" id="WP_071656475.1">
    <property type="nucleotide sequence ID" value="NZ_MLCF01000049.1"/>
</dbReference>
<organism evidence="2 3">
    <name type="scientific">Mangrovactinospora gilvigrisea</name>
    <dbReference type="NCBI Taxonomy" id="1428644"/>
    <lineage>
        <taxon>Bacteria</taxon>
        <taxon>Bacillati</taxon>
        <taxon>Actinomycetota</taxon>
        <taxon>Actinomycetes</taxon>
        <taxon>Kitasatosporales</taxon>
        <taxon>Streptomycetaceae</taxon>
        <taxon>Mangrovactinospora</taxon>
    </lineage>
</organism>
<dbReference type="EMBL" id="MLCF01000049">
    <property type="protein sequence ID" value="OIV37523.1"/>
    <property type="molecule type" value="Genomic_DNA"/>
</dbReference>
<evidence type="ECO:0000313" key="2">
    <source>
        <dbReference type="EMBL" id="OIV37523.1"/>
    </source>
</evidence>
<dbReference type="STRING" id="1428644.BIV57_10375"/>
<dbReference type="Proteomes" id="UP000243342">
    <property type="component" value="Unassembled WGS sequence"/>
</dbReference>
<dbReference type="AlphaFoldDB" id="A0A1J7BFR5"/>
<feature type="compositionally biased region" description="Low complexity" evidence="1">
    <location>
        <begin position="1"/>
        <end position="27"/>
    </location>
</feature>
<accession>A0A1J7BFR5</accession>
<feature type="region of interest" description="Disordered" evidence="1">
    <location>
        <begin position="1"/>
        <end position="45"/>
    </location>
</feature>
<comment type="caution">
    <text evidence="2">The sequence shown here is derived from an EMBL/GenBank/DDBJ whole genome shotgun (WGS) entry which is preliminary data.</text>
</comment>
<sequence length="120" mass="13144">MPPTRPRTGTRSSFRTPRPRSTTGRTTALRRRPVANSAITLPGPRPLPAGLPREWYVRHNRQIKAMRIAIALLNSGIYTRQQAGDPLIRVTAEAIGVHPPSATTCHLVRTLLPDARGLAA</sequence>
<gene>
    <name evidence="2" type="ORF">BIV57_10375</name>
</gene>
<dbReference type="OrthoDB" id="4553774at2"/>
<protein>
    <submittedName>
        <fullName evidence="2">Uncharacterized protein</fullName>
    </submittedName>
</protein>
<keyword evidence="3" id="KW-1185">Reference proteome</keyword>
<reference evidence="2 3" key="1">
    <citation type="submission" date="2016-10" db="EMBL/GenBank/DDBJ databases">
        <title>Genome sequence of Streptomyces gilvigriseus MUSC 26.</title>
        <authorList>
            <person name="Lee L.-H."/>
            <person name="Ser H.-L."/>
        </authorList>
    </citation>
    <scope>NUCLEOTIDE SEQUENCE [LARGE SCALE GENOMIC DNA]</scope>
    <source>
        <strain evidence="2 3">MUSC 26</strain>
    </source>
</reference>
<proteinExistence type="predicted"/>